<sequence length="219" mass="25902">MPKKIHDLADELGIKLDTLRKQIYKNTYLGKHSLYDTDTGEFYNFNITDADIEMKIENGKRTKYLSDNLCKLIRLTYYLREETKRIVAESAEDGQAYLRAEAISAHIKEYVDSDKLTANKKTRIANELNKLTEIVKTQENLNENFYELLSKIEAVFDYKYGRVEPSVMPSLTFVYTTWKQIYVNKFNDWKNGDYQEFDKLIKDYEKLRSKYTAMNNENN</sequence>
<evidence type="ECO:0000313" key="2">
    <source>
        <dbReference type="Proteomes" id="UP000494160"/>
    </source>
</evidence>
<accession>A0A6F9Y865</accession>
<dbReference type="RefSeq" id="WP_172577982.1">
    <property type="nucleotide sequence ID" value="NZ_BLAP01000075.1"/>
</dbReference>
<organism evidence="1 2">
    <name type="scientific">Ligilactobacillus agilis</name>
    <dbReference type="NCBI Taxonomy" id="1601"/>
    <lineage>
        <taxon>Bacteria</taxon>
        <taxon>Bacillati</taxon>
        <taxon>Bacillota</taxon>
        <taxon>Bacilli</taxon>
        <taxon>Lactobacillales</taxon>
        <taxon>Lactobacillaceae</taxon>
        <taxon>Ligilactobacillus</taxon>
    </lineage>
</organism>
<gene>
    <name evidence="1" type="ORF">SN811_22090</name>
</gene>
<dbReference type="EMBL" id="BLAP01000075">
    <property type="protein sequence ID" value="GET13709.1"/>
    <property type="molecule type" value="Genomic_DNA"/>
</dbReference>
<protein>
    <submittedName>
        <fullName evidence="1">Uncharacterized protein</fullName>
    </submittedName>
</protein>
<comment type="caution">
    <text evidence="1">The sequence shown here is derived from an EMBL/GenBank/DDBJ whole genome shotgun (WGS) entry which is preliminary data.</text>
</comment>
<reference evidence="1 2" key="1">
    <citation type="submission" date="2019-10" db="EMBL/GenBank/DDBJ databases">
        <title>Lactobacillus agilis SN811 Whole Genome Sequencing Project.</title>
        <authorList>
            <person name="Suzuki S."/>
            <person name="Endo A."/>
            <person name="Maeno S."/>
            <person name="Shiwa Y."/>
            <person name="Matsutani M."/>
            <person name="Kajikawa A."/>
        </authorList>
    </citation>
    <scope>NUCLEOTIDE SEQUENCE [LARGE SCALE GENOMIC DNA]</scope>
    <source>
        <strain evidence="1 2">SN811</strain>
    </source>
</reference>
<proteinExistence type="predicted"/>
<dbReference type="Proteomes" id="UP000494160">
    <property type="component" value="Unassembled WGS sequence"/>
</dbReference>
<evidence type="ECO:0000313" key="1">
    <source>
        <dbReference type="EMBL" id="GET13709.1"/>
    </source>
</evidence>
<dbReference type="AlphaFoldDB" id="A0A6F9Y865"/>
<name>A0A6F9Y865_9LACO</name>